<sequence length="185" mass="20702">MEETKLFKYSCFLTIIVISTMFLNGAESEVYTVGDDDEWESGINFLKWSQKYNFSVGDVLAFKYVKGQHNAYEVTEATYKSCNASTGVLAKYKSGNDQVQLNKPKKYWFICNISGHCLGGMRFTIDVKEAIRNSTTSSNITTNGAPTQAKEPTPLPAIPNKCHASKRPSVGIYLVVFGTLLKKYY</sequence>
<name>A0AAP0RYV6_LIQFO</name>
<feature type="chain" id="PRO_5042918033" description="Phytocyanin domain-containing protein" evidence="1">
    <location>
        <begin position="29"/>
        <end position="185"/>
    </location>
</feature>
<proteinExistence type="predicted"/>
<dbReference type="AlphaFoldDB" id="A0AAP0RYV6"/>
<dbReference type="InterPro" id="IPR008972">
    <property type="entry name" value="Cupredoxin"/>
</dbReference>
<keyword evidence="4" id="KW-1185">Reference proteome</keyword>
<evidence type="ECO:0000313" key="3">
    <source>
        <dbReference type="EMBL" id="KAK9287502.1"/>
    </source>
</evidence>
<dbReference type="PROSITE" id="PS51485">
    <property type="entry name" value="PHYTOCYANIN"/>
    <property type="match status" value="1"/>
</dbReference>
<evidence type="ECO:0000256" key="1">
    <source>
        <dbReference type="SAM" id="SignalP"/>
    </source>
</evidence>
<comment type="caution">
    <text evidence="3">The sequence shown here is derived from an EMBL/GenBank/DDBJ whole genome shotgun (WGS) entry which is preliminary data.</text>
</comment>
<protein>
    <recommendedName>
        <fullName evidence="2">Phytocyanin domain-containing protein</fullName>
    </recommendedName>
</protein>
<evidence type="ECO:0000259" key="2">
    <source>
        <dbReference type="PROSITE" id="PS51485"/>
    </source>
</evidence>
<dbReference type="SUPFAM" id="SSF49503">
    <property type="entry name" value="Cupredoxins"/>
    <property type="match status" value="1"/>
</dbReference>
<dbReference type="GO" id="GO:0009055">
    <property type="term" value="F:electron transfer activity"/>
    <property type="evidence" value="ECO:0007669"/>
    <property type="project" value="InterPro"/>
</dbReference>
<dbReference type="InterPro" id="IPR039391">
    <property type="entry name" value="Phytocyanin-like"/>
</dbReference>
<dbReference type="EMBL" id="JBBPBK010000004">
    <property type="protein sequence ID" value="KAK9287502.1"/>
    <property type="molecule type" value="Genomic_DNA"/>
</dbReference>
<dbReference type="Pfam" id="PF02298">
    <property type="entry name" value="Cu_bind_like"/>
    <property type="match status" value="1"/>
</dbReference>
<dbReference type="PANTHER" id="PTHR33021:SF179">
    <property type="entry name" value="OS09G0541100 PROTEIN"/>
    <property type="match status" value="1"/>
</dbReference>
<feature type="domain" description="Phytocyanin" evidence="2">
    <location>
        <begin position="29"/>
        <end position="129"/>
    </location>
</feature>
<dbReference type="GO" id="GO:0005886">
    <property type="term" value="C:plasma membrane"/>
    <property type="evidence" value="ECO:0007669"/>
    <property type="project" value="TreeGrafter"/>
</dbReference>
<accession>A0AAP0RYV6</accession>
<gene>
    <name evidence="3" type="ORF">L1049_015923</name>
</gene>
<dbReference type="InterPro" id="IPR003245">
    <property type="entry name" value="Phytocyanin_dom"/>
</dbReference>
<feature type="signal peptide" evidence="1">
    <location>
        <begin position="1"/>
        <end position="28"/>
    </location>
</feature>
<dbReference type="PANTHER" id="PTHR33021">
    <property type="entry name" value="BLUE COPPER PROTEIN"/>
    <property type="match status" value="1"/>
</dbReference>
<dbReference type="Gene3D" id="2.60.40.420">
    <property type="entry name" value="Cupredoxins - blue copper proteins"/>
    <property type="match status" value="1"/>
</dbReference>
<dbReference type="FunFam" id="2.60.40.420:FF:000074">
    <property type="entry name" value="Blue copper binding protein-like"/>
    <property type="match status" value="1"/>
</dbReference>
<dbReference type="Proteomes" id="UP001415857">
    <property type="component" value="Unassembled WGS sequence"/>
</dbReference>
<reference evidence="3 4" key="1">
    <citation type="journal article" date="2024" name="Plant J.">
        <title>Genome sequences and population genomics reveal climatic adaptation and genomic divergence between two closely related sweetgum species.</title>
        <authorList>
            <person name="Xu W.Q."/>
            <person name="Ren C.Q."/>
            <person name="Zhang X.Y."/>
            <person name="Comes H.P."/>
            <person name="Liu X.H."/>
            <person name="Li Y.G."/>
            <person name="Kettle C.J."/>
            <person name="Jalonen R."/>
            <person name="Gaisberger H."/>
            <person name="Ma Y.Z."/>
            <person name="Qiu Y.X."/>
        </authorList>
    </citation>
    <scope>NUCLEOTIDE SEQUENCE [LARGE SCALE GENOMIC DNA]</scope>
    <source>
        <strain evidence="3">Hangzhou</strain>
    </source>
</reference>
<evidence type="ECO:0000313" key="4">
    <source>
        <dbReference type="Proteomes" id="UP001415857"/>
    </source>
</evidence>
<dbReference type="CDD" id="cd04216">
    <property type="entry name" value="Phytocyanin"/>
    <property type="match status" value="1"/>
</dbReference>
<keyword evidence="1" id="KW-0732">Signal</keyword>
<organism evidence="3 4">
    <name type="scientific">Liquidambar formosana</name>
    <name type="common">Formosan gum</name>
    <dbReference type="NCBI Taxonomy" id="63359"/>
    <lineage>
        <taxon>Eukaryota</taxon>
        <taxon>Viridiplantae</taxon>
        <taxon>Streptophyta</taxon>
        <taxon>Embryophyta</taxon>
        <taxon>Tracheophyta</taxon>
        <taxon>Spermatophyta</taxon>
        <taxon>Magnoliopsida</taxon>
        <taxon>eudicotyledons</taxon>
        <taxon>Gunneridae</taxon>
        <taxon>Pentapetalae</taxon>
        <taxon>Saxifragales</taxon>
        <taxon>Altingiaceae</taxon>
        <taxon>Liquidambar</taxon>
    </lineage>
</organism>